<dbReference type="SUPFAM" id="SSF51338">
    <property type="entry name" value="Composite domain of metallo-dependent hydrolases"/>
    <property type="match status" value="1"/>
</dbReference>
<dbReference type="HOGENOM" id="CLU_103344_0_0_10"/>
<reference evidence="2 3" key="1">
    <citation type="journal article" date="2011" name="J. Bacteriol.">
        <title>Genome sequence of the algicidal bacterium Kordia algicida OT-1.</title>
        <authorList>
            <person name="Lee H.S."/>
            <person name="Kang S.G."/>
            <person name="Kwon K.K."/>
            <person name="Lee J.H."/>
            <person name="Kim S.J."/>
        </authorList>
    </citation>
    <scope>NUCLEOTIDE SEQUENCE [LARGE SCALE GENOMIC DNA]</scope>
    <source>
        <strain evidence="2 3">OT-1</strain>
    </source>
</reference>
<feature type="non-terminal residue" evidence="2">
    <location>
        <position position="183"/>
    </location>
</feature>
<dbReference type="EMBL" id="ABIB01000034">
    <property type="protein sequence ID" value="EDP94088.1"/>
    <property type="molecule type" value="Genomic_DNA"/>
</dbReference>
<evidence type="ECO:0000256" key="1">
    <source>
        <dbReference type="SAM" id="SignalP"/>
    </source>
</evidence>
<dbReference type="Proteomes" id="UP000002945">
    <property type="component" value="Unassembled WGS sequence"/>
</dbReference>
<dbReference type="eggNOG" id="COG1228">
    <property type="taxonomic scope" value="Bacteria"/>
</dbReference>
<keyword evidence="2" id="KW-0378">Hydrolase</keyword>
<feature type="chain" id="PRO_5002736921" evidence="1">
    <location>
        <begin position="20"/>
        <end position="183"/>
    </location>
</feature>
<organism evidence="2 3">
    <name type="scientific">Kordia algicida OT-1</name>
    <dbReference type="NCBI Taxonomy" id="391587"/>
    <lineage>
        <taxon>Bacteria</taxon>
        <taxon>Pseudomonadati</taxon>
        <taxon>Bacteroidota</taxon>
        <taxon>Flavobacteriia</taxon>
        <taxon>Flavobacteriales</taxon>
        <taxon>Flavobacteriaceae</taxon>
        <taxon>Kordia</taxon>
    </lineage>
</organism>
<name>A9CUP9_9FLAO</name>
<proteinExistence type="predicted"/>
<dbReference type="Gene3D" id="2.30.40.10">
    <property type="entry name" value="Urease, subunit C, domain 1"/>
    <property type="match status" value="1"/>
</dbReference>
<evidence type="ECO:0000313" key="2">
    <source>
        <dbReference type="EMBL" id="EDP94088.1"/>
    </source>
</evidence>
<protein>
    <submittedName>
        <fullName evidence="2">Secreted enzyme, contains two amidohydrolase related domains</fullName>
    </submittedName>
</protein>
<dbReference type="STRING" id="391587.KAOT1_10141"/>
<dbReference type="InterPro" id="IPR011059">
    <property type="entry name" value="Metal-dep_hydrolase_composite"/>
</dbReference>
<comment type="caution">
    <text evidence="2">The sequence shown here is derived from an EMBL/GenBank/DDBJ whole genome shotgun (WGS) entry which is preliminary data.</text>
</comment>
<keyword evidence="1" id="KW-0732">Signal</keyword>
<sequence length="183" mass="20330">MKKSYLLLLLFFCSLSAFSQEYFPKNDGVKTENHTLTAFTNAKIYVTPTQVIENGTLLIQDGKVVRTGTNISIPKNATVVDLTGKSVYPSFIDPYSDFGIAKPKRNSGSWRAAPQYDAQRTGYYWNDHIRPDINPIDKFSFDNKKATDLLKAGFGTVNTHMHDGIVRGNGMLVALNSKADNSV</sequence>
<dbReference type="Gene3D" id="3.20.20.140">
    <property type="entry name" value="Metal-dependent hydrolases"/>
    <property type="match status" value="1"/>
</dbReference>
<accession>A9CUP9</accession>
<gene>
    <name evidence="2" type="ORF">KAOT1_10141</name>
</gene>
<dbReference type="AlphaFoldDB" id="A9CUP9"/>
<dbReference type="GO" id="GO:0016810">
    <property type="term" value="F:hydrolase activity, acting on carbon-nitrogen (but not peptide) bonds"/>
    <property type="evidence" value="ECO:0007669"/>
    <property type="project" value="InterPro"/>
</dbReference>
<feature type="signal peptide" evidence="1">
    <location>
        <begin position="1"/>
        <end position="19"/>
    </location>
</feature>
<keyword evidence="3" id="KW-1185">Reference proteome</keyword>
<evidence type="ECO:0000313" key="3">
    <source>
        <dbReference type="Proteomes" id="UP000002945"/>
    </source>
</evidence>